<dbReference type="EMBL" id="AXCM01003507">
    <property type="status" value="NOT_ANNOTATED_CDS"/>
    <property type="molecule type" value="Genomic_DNA"/>
</dbReference>
<keyword evidence="1" id="KW-0472">Membrane</keyword>
<reference evidence="2" key="2">
    <citation type="submission" date="2020-05" db="UniProtKB">
        <authorList>
            <consortium name="EnsemblMetazoa"/>
        </authorList>
    </citation>
    <scope>IDENTIFICATION</scope>
    <source>
        <strain evidence="2">A-37</strain>
    </source>
</reference>
<sequence length="103" mass="11525">MGRLHKYCPFIASMAASEASKLAKFMKAKPFELPVSGSRIIFGVCRITPKAENVSYSSFSSTSRSRLPMNMFAPTSRLFWCAEALFTRIGLPYSLIMFMILIA</sequence>
<keyword evidence="1" id="KW-0812">Transmembrane</keyword>
<reference evidence="3" key="1">
    <citation type="submission" date="2013-09" db="EMBL/GenBank/DDBJ databases">
        <title>The Genome Sequence of Anopheles culicifacies species A.</title>
        <authorList>
            <consortium name="The Broad Institute Genomics Platform"/>
            <person name="Neafsey D.E."/>
            <person name="Besansky N."/>
            <person name="Howell P."/>
            <person name="Walton C."/>
            <person name="Young S.K."/>
            <person name="Zeng Q."/>
            <person name="Gargeya S."/>
            <person name="Fitzgerald M."/>
            <person name="Haas B."/>
            <person name="Abouelleil A."/>
            <person name="Allen A.W."/>
            <person name="Alvarado L."/>
            <person name="Arachchi H.M."/>
            <person name="Berlin A.M."/>
            <person name="Chapman S.B."/>
            <person name="Gainer-Dewar J."/>
            <person name="Goldberg J."/>
            <person name="Griggs A."/>
            <person name="Gujja S."/>
            <person name="Hansen M."/>
            <person name="Howarth C."/>
            <person name="Imamovic A."/>
            <person name="Ireland A."/>
            <person name="Larimer J."/>
            <person name="McCowan C."/>
            <person name="Murphy C."/>
            <person name="Pearson M."/>
            <person name="Poon T.W."/>
            <person name="Priest M."/>
            <person name="Roberts A."/>
            <person name="Saif S."/>
            <person name="Shea T."/>
            <person name="Sisk P."/>
            <person name="Sykes S."/>
            <person name="Wortman J."/>
            <person name="Nusbaum C."/>
            <person name="Birren B."/>
        </authorList>
    </citation>
    <scope>NUCLEOTIDE SEQUENCE [LARGE SCALE GENOMIC DNA]</scope>
    <source>
        <strain evidence="3">A-37</strain>
    </source>
</reference>
<evidence type="ECO:0000313" key="3">
    <source>
        <dbReference type="Proteomes" id="UP000075883"/>
    </source>
</evidence>
<proteinExistence type="predicted"/>
<dbReference type="VEuPathDB" id="VectorBase:ACUA019711"/>
<protein>
    <submittedName>
        <fullName evidence="2">Uncharacterized protein</fullName>
    </submittedName>
</protein>
<feature type="transmembrane region" description="Helical" evidence="1">
    <location>
        <begin position="78"/>
        <end position="102"/>
    </location>
</feature>
<keyword evidence="1" id="KW-1133">Transmembrane helix</keyword>
<dbReference type="EnsemblMetazoa" id="ACUA019711-RA">
    <property type="protein sequence ID" value="ACUA019711-PA"/>
    <property type="gene ID" value="ACUA019711"/>
</dbReference>
<accession>A0A182MJD8</accession>
<evidence type="ECO:0000313" key="2">
    <source>
        <dbReference type="EnsemblMetazoa" id="ACUA019711-PA"/>
    </source>
</evidence>
<evidence type="ECO:0000256" key="1">
    <source>
        <dbReference type="SAM" id="Phobius"/>
    </source>
</evidence>
<keyword evidence="3" id="KW-1185">Reference proteome</keyword>
<name>A0A182MJD8_9DIPT</name>
<dbReference type="Proteomes" id="UP000075883">
    <property type="component" value="Unassembled WGS sequence"/>
</dbReference>
<dbReference type="AlphaFoldDB" id="A0A182MJD8"/>
<organism evidence="2 3">
    <name type="scientific">Anopheles culicifacies</name>
    <dbReference type="NCBI Taxonomy" id="139723"/>
    <lineage>
        <taxon>Eukaryota</taxon>
        <taxon>Metazoa</taxon>
        <taxon>Ecdysozoa</taxon>
        <taxon>Arthropoda</taxon>
        <taxon>Hexapoda</taxon>
        <taxon>Insecta</taxon>
        <taxon>Pterygota</taxon>
        <taxon>Neoptera</taxon>
        <taxon>Endopterygota</taxon>
        <taxon>Diptera</taxon>
        <taxon>Nematocera</taxon>
        <taxon>Culicoidea</taxon>
        <taxon>Culicidae</taxon>
        <taxon>Anophelinae</taxon>
        <taxon>Anopheles</taxon>
        <taxon>culicifacies species complex</taxon>
    </lineage>
</organism>